<dbReference type="PANTHER" id="PTHR35541:SF1">
    <property type="entry name" value="RAD9, HUS1, RAD1-INTERACTING NUCLEAR ORPHAN PROTEIN 1"/>
    <property type="match status" value="1"/>
</dbReference>
<dbReference type="GO" id="GO:0071479">
    <property type="term" value="P:cellular response to ionizing radiation"/>
    <property type="evidence" value="ECO:0007669"/>
    <property type="project" value="InterPro"/>
</dbReference>
<dbReference type="RefSeq" id="XP_030069742.1">
    <property type="nucleotide sequence ID" value="XM_030213882.1"/>
</dbReference>
<feature type="region of interest" description="Disordered" evidence="1">
    <location>
        <begin position="154"/>
        <end position="187"/>
    </location>
</feature>
<evidence type="ECO:0000313" key="7">
    <source>
        <dbReference type="RefSeq" id="XP_030069744.1"/>
    </source>
</evidence>
<evidence type="ECO:0000256" key="1">
    <source>
        <dbReference type="SAM" id="MobiDB-lite"/>
    </source>
</evidence>
<protein>
    <submittedName>
        <fullName evidence="3 4">RAD9, HUS1, RAD1-interacting nuclear orphan protein 1</fullName>
    </submittedName>
</protein>
<dbReference type="GeneID" id="115477196"/>
<evidence type="ECO:0000313" key="5">
    <source>
        <dbReference type="RefSeq" id="XP_030069742.1"/>
    </source>
</evidence>
<reference evidence="3 4" key="1">
    <citation type="submission" date="2025-04" db="UniProtKB">
        <authorList>
            <consortium name="RefSeq"/>
        </authorList>
    </citation>
    <scope>IDENTIFICATION</scope>
</reference>
<organism evidence="2 5">
    <name type="scientific">Microcaecilia unicolor</name>
    <dbReference type="NCBI Taxonomy" id="1415580"/>
    <lineage>
        <taxon>Eukaryota</taxon>
        <taxon>Metazoa</taxon>
        <taxon>Chordata</taxon>
        <taxon>Craniata</taxon>
        <taxon>Vertebrata</taxon>
        <taxon>Euteleostomi</taxon>
        <taxon>Amphibia</taxon>
        <taxon>Gymnophiona</taxon>
        <taxon>Siphonopidae</taxon>
        <taxon>Microcaecilia</taxon>
    </lineage>
</organism>
<dbReference type="OrthoDB" id="9942438at2759"/>
<evidence type="ECO:0000313" key="3">
    <source>
        <dbReference type="RefSeq" id="XP_030069740.1"/>
    </source>
</evidence>
<dbReference type="RefSeq" id="XP_030069741.1">
    <property type="nucleotide sequence ID" value="XM_030213881.1"/>
</dbReference>
<sequence length="290" mass="33191">MPRRKNATYNPQKTQLLFCESPLDGPTHHYGTPLLAAGNPRHVAAKSVDQSAACSWVFPQFNEKVELRFTSCRSRHCPANKTVPLQPRSREVGHRLPSVVGAFRKSTVQKFPPLAFHDSMATLSTRNSLASLWDFRPMSLIRKQVASSTGLGTFPGHFSEKKQRGCKTQAPPSPVLHNTEPNSIFSPPNIQTPEYNPFWTWKKMQNRSSPRDILEEKMPCSKQHTILCQDFKELNVSSSTPKRMTSNHVLVEDTPEHQYGMRITWRRRQKLMKYLKERGKLKSSEILVKR</sequence>
<dbReference type="RefSeq" id="XP_030069743.1">
    <property type="nucleotide sequence ID" value="XM_030213883.1"/>
</dbReference>
<dbReference type="InterPro" id="IPR029293">
    <property type="entry name" value="RHNO1"/>
</dbReference>
<dbReference type="GO" id="GO:0005634">
    <property type="term" value="C:nucleus"/>
    <property type="evidence" value="ECO:0007669"/>
    <property type="project" value="InterPro"/>
</dbReference>
<dbReference type="GO" id="GO:0000077">
    <property type="term" value="P:DNA damage checkpoint signaling"/>
    <property type="evidence" value="ECO:0007669"/>
    <property type="project" value="InterPro"/>
</dbReference>
<dbReference type="PANTHER" id="PTHR35541">
    <property type="entry name" value="RAD9, HUS1, RAD1-INTERACTING NUCLEAR ORPHAN PROTEIN 1"/>
    <property type="match status" value="1"/>
</dbReference>
<accession>A0A6P7YR68</accession>
<dbReference type="Pfam" id="PF15319">
    <property type="entry name" value="RHINO"/>
    <property type="match status" value="1"/>
</dbReference>
<dbReference type="CTD" id="83695"/>
<dbReference type="GO" id="GO:0005694">
    <property type="term" value="C:chromosome"/>
    <property type="evidence" value="ECO:0007669"/>
    <property type="project" value="TreeGrafter"/>
</dbReference>
<evidence type="ECO:0000313" key="4">
    <source>
        <dbReference type="RefSeq" id="XP_030069741.1"/>
    </source>
</evidence>
<evidence type="ECO:0000313" key="6">
    <source>
        <dbReference type="RefSeq" id="XP_030069743.1"/>
    </source>
</evidence>
<gene>
    <name evidence="3 4 5 6 7" type="primary">RHNO1</name>
</gene>
<dbReference type="AlphaFoldDB" id="A0A6P7YR68"/>
<dbReference type="RefSeq" id="XP_030069740.1">
    <property type="nucleotide sequence ID" value="XM_030213880.1"/>
</dbReference>
<dbReference type="KEGG" id="muo:115477196"/>
<dbReference type="RefSeq" id="XP_030069744.1">
    <property type="nucleotide sequence ID" value="XM_030213884.1"/>
</dbReference>
<proteinExistence type="predicted"/>
<dbReference type="GO" id="GO:0000725">
    <property type="term" value="P:recombinational repair"/>
    <property type="evidence" value="ECO:0007669"/>
    <property type="project" value="TreeGrafter"/>
</dbReference>
<name>A0A6P7YR68_9AMPH</name>
<evidence type="ECO:0000313" key="2">
    <source>
        <dbReference type="Proteomes" id="UP000515156"/>
    </source>
</evidence>
<keyword evidence="2" id="KW-1185">Reference proteome</keyword>
<dbReference type="Proteomes" id="UP000515156">
    <property type="component" value="Chromosome 9"/>
</dbReference>